<dbReference type="Proteomes" id="UP000276133">
    <property type="component" value="Unassembled WGS sequence"/>
</dbReference>
<proteinExistence type="predicted"/>
<evidence type="ECO:0000313" key="2">
    <source>
        <dbReference type="Proteomes" id="UP000276133"/>
    </source>
</evidence>
<organism evidence="1 2">
    <name type="scientific">Brachionus plicatilis</name>
    <name type="common">Marine rotifer</name>
    <name type="synonym">Brachionus muelleri</name>
    <dbReference type="NCBI Taxonomy" id="10195"/>
    <lineage>
        <taxon>Eukaryota</taxon>
        <taxon>Metazoa</taxon>
        <taxon>Spiralia</taxon>
        <taxon>Gnathifera</taxon>
        <taxon>Rotifera</taxon>
        <taxon>Eurotatoria</taxon>
        <taxon>Monogononta</taxon>
        <taxon>Pseudotrocha</taxon>
        <taxon>Ploima</taxon>
        <taxon>Brachionidae</taxon>
        <taxon>Brachionus</taxon>
    </lineage>
</organism>
<comment type="caution">
    <text evidence="1">The sequence shown here is derived from an EMBL/GenBank/DDBJ whole genome shotgun (WGS) entry which is preliminary data.</text>
</comment>
<name>A0A3M7STT3_BRAPC</name>
<sequence>MPCGFSAKSKDIFYRKGRFPCPVCKIHDITSEECLSMTRNKMLINEINLYLKKKNYEKLLKIFEKYKNDPQILLDESYDCLKKKIKSRQKEIKVMLNKILDGYSDDLLKKIDMERDLKLKDLAEKNQQIETLDLVNLNHDKNLDIDSKLVFYKKSKIEIDKGINLVKNIIGDLKEPKFKLTDSSDNIGVTKLFGELYLKEETFIYFNKEEIDDDSRSEATIKLIINNFSLLKDKKNFRVYSKKCIIRKF</sequence>
<protein>
    <submittedName>
        <fullName evidence="1">Uncharacterized protein</fullName>
    </submittedName>
</protein>
<dbReference type="EMBL" id="REGN01000772">
    <property type="protein sequence ID" value="RNA39261.1"/>
    <property type="molecule type" value="Genomic_DNA"/>
</dbReference>
<gene>
    <name evidence="1" type="ORF">BpHYR1_025645</name>
</gene>
<dbReference type="AlphaFoldDB" id="A0A3M7STT3"/>
<reference evidence="1 2" key="1">
    <citation type="journal article" date="2018" name="Sci. Rep.">
        <title>Genomic signatures of local adaptation to the degree of environmental predictability in rotifers.</title>
        <authorList>
            <person name="Franch-Gras L."/>
            <person name="Hahn C."/>
            <person name="Garcia-Roger E.M."/>
            <person name="Carmona M.J."/>
            <person name="Serra M."/>
            <person name="Gomez A."/>
        </authorList>
    </citation>
    <scope>NUCLEOTIDE SEQUENCE [LARGE SCALE GENOMIC DNA]</scope>
    <source>
        <strain evidence="1">HYR1</strain>
    </source>
</reference>
<keyword evidence="2" id="KW-1185">Reference proteome</keyword>
<accession>A0A3M7STT3</accession>
<evidence type="ECO:0000313" key="1">
    <source>
        <dbReference type="EMBL" id="RNA39261.1"/>
    </source>
</evidence>